<name>A0AAI9STZ7_9ASCO</name>
<sequence>MVNNRLSSLNEDKLSAVSHYGPVTAIKIFQNCIFVGYGPVLKIYQLQLPGLDAFLIFDKQLFKRNKIHCISINEKGQVVVSGAKSFLTFTFNVEEEEKQVKEKQEFKEWKIDEWIVSSRILDDGFVLLLSAYNVIYKLDPNGQVIEQVDCGEKSISYSGSINVLPSGDIYIATGTVMNGVIIWKYQSRDIVYRLNDHDGSIFSVKIDSKGMYIVSCSDDRSIKLYDFATGNVLATGWGHGSRIWNLEFGKSEEGLKIMSIGEDCTLRIWAYHNNSDLLEQVQVIENCHSGKNIWSGDMDDLNLKICCTGGADGRVRVHDLDEKNQVTTKIAHNEFACASGNMTLKTSGSIIDYFELTNLGKLVCLTSAGYIVAYNYGDENYEDLGFYKALGGFGIVSGFNEINTVLITSRTGDIVSIIFGKEGIKQEWHEKILVQKLTNVLCCSSHGRYFILVEETGISYPFRLWEVTLEGNTVNVTSKFVIFKNPQPFQLTAMTVDAEKGWVIIASKKSSLIISSIDFPSSMSSFNKVGHGDAISSVSVIGSEDKYRYILITTRDGLYMIAQVYRAFHEFRFRVLHKNKLTRMFIEGGYMNKHNDLILYGFKSSYFIVWNESKQMEIMSQFCGGNGHRHFKFHLKTPRDFRFIYSFKSNIYYCQYHERFTKNEKNGLNCRLLHSGTHGREIRDLSISKQEFPDGSRLLISSAEDSTICLSRMYRDGKLCSIWSMNNHISGMQKVRFFKDKYVLSSAANEEFLIWEINYVNSIPTLNEIARLKSQEKVPDLRVMDFDAGDFYFITGMLVVTVFSNSLIKLWKFSKEPYDLKFFNEWKYSTCCILNCRLFRLSEYIYLLISTTDGFVTIWDITNPKRPKLQVSKKLHQSGVKAICLIPKPRDCGYYLVTGGDDNALTISIITVSDSNDQLQFTLIDAEETAASATITSISKVDEKRVVVVSVDQIIRLWSFENDKLVCELAKFTTVADTGCCDVIDDMLVVGGAGISIERIKL</sequence>
<dbReference type="AlphaFoldDB" id="A0AAI9STZ7"/>
<dbReference type="GeneID" id="73381702"/>
<dbReference type="PANTHER" id="PTHR14344:SF3">
    <property type="entry name" value="WD REPEAT-CONTAINING PROTEIN 6"/>
    <property type="match status" value="1"/>
</dbReference>
<keyword evidence="2" id="KW-0963">Cytoplasm</keyword>
<dbReference type="PANTHER" id="PTHR14344">
    <property type="entry name" value="WD REPEAT PROTEIN"/>
    <property type="match status" value="1"/>
</dbReference>
<dbReference type="InterPro" id="IPR051973">
    <property type="entry name" value="tRNA_Anticodon_Mtase-Reg"/>
</dbReference>
<feature type="repeat" description="WD" evidence="7">
    <location>
        <begin position="194"/>
        <end position="235"/>
    </location>
</feature>
<accession>A0AAI9STZ7</accession>
<gene>
    <name evidence="8" type="ORF">KGF56_004087</name>
</gene>
<dbReference type="PROSITE" id="PS50082">
    <property type="entry name" value="WD_REPEATS_2"/>
    <property type="match status" value="1"/>
</dbReference>
<protein>
    <submittedName>
        <fullName evidence="8">WDR6</fullName>
    </submittedName>
</protein>
<evidence type="ECO:0000313" key="9">
    <source>
        <dbReference type="Proteomes" id="UP001202479"/>
    </source>
</evidence>
<evidence type="ECO:0000256" key="7">
    <source>
        <dbReference type="PROSITE-ProRule" id="PRU00221"/>
    </source>
</evidence>
<dbReference type="EMBL" id="JAHUZD010000138">
    <property type="protein sequence ID" value="KAI3403027.2"/>
    <property type="molecule type" value="Genomic_DNA"/>
</dbReference>
<dbReference type="SUPFAM" id="SSF50978">
    <property type="entry name" value="WD40 repeat-like"/>
    <property type="match status" value="3"/>
</dbReference>
<dbReference type="GO" id="GO:0030488">
    <property type="term" value="P:tRNA methylation"/>
    <property type="evidence" value="ECO:0007669"/>
    <property type="project" value="TreeGrafter"/>
</dbReference>
<dbReference type="InterPro" id="IPR036322">
    <property type="entry name" value="WD40_repeat_dom_sf"/>
</dbReference>
<evidence type="ECO:0000256" key="5">
    <source>
        <dbReference type="ARBA" id="ARBA00022737"/>
    </source>
</evidence>
<dbReference type="PROSITE" id="PS50294">
    <property type="entry name" value="WD_REPEATS_REGION"/>
    <property type="match status" value="1"/>
</dbReference>
<dbReference type="InterPro" id="IPR015943">
    <property type="entry name" value="WD40/YVTN_repeat-like_dom_sf"/>
</dbReference>
<dbReference type="SMART" id="SM00320">
    <property type="entry name" value="WD40"/>
    <property type="match status" value="8"/>
</dbReference>
<keyword evidence="3 7" id="KW-0853">WD repeat</keyword>
<comment type="subcellular location">
    <subcellularLocation>
        <location evidence="1">Cytoplasm</location>
    </subcellularLocation>
</comment>
<proteinExistence type="inferred from homology"/>
<evidence type="ECO:0000313" key="8">
    <source>
        <dbReference type="EMBL" id="KAI3403027.2"/>
    </source>
</evidence>
<comment type="similarity">
    <text evidence="6">Belongs to the WD repeat WDR6 family.</text>
</comment>
<evidence type="ECO:0000256" key="1">
    <source>
        <dbReference type="ARBA" id="ARBA00004496"/>
    </source>
</evidence>
<dbReference type="Gene3D" id="2.130.10.10">
    <property type="entry name" value="YVTN repeat-like/Quinoprotein amine dehydrogenase"/>
    <property type="match status" value="3"/>
</dbReference>
<dbReference type="Proteomes" id="UP001202479">
    <property type="component" value="Unassembled WGS sequence"/>
</dbReference>
<evidence type="ECO:0000256" key="2">
    <source>
        <dbReference type="ARBA" id="ARBA00022490"/>
    </source>
</evidence>
<keyword evidence="5" id="KW-0677">Repeat</keyword>
<dbReference type="InterPro" id="IPR001680">
    <property type="entry name" value="WD40_rpt"/>
</dbReference>
<comment type="caution">
    <text evidence="8">The sequence shown here is derived from an EMBL/GenBank/DDBJ whole genome shotgun (WGS) entry which is preliminary data.</text>
</comment>
<keyword evidence="4" id="KW-0819">tRNA processing</keyword>
<dbReference type="Pfam" id="PF00400">
    <property type="entry name" value="WD40"/>
    <property type="match status" value="1"/>
</dbReference>
<dbReference type="RefSeq" id="XP_049178774.1">
    <property type="nucleotide sequence ID" value="XM_049325490.1"/>
</dbReference>
<organism evidence="8 9">
    <name type="scientific">Candida oxycetoniae</name>
    <dbReference type="NCBI Taxonomy" id="497107"/>
    <lineage>
        <taxon>Eukaryota</taxon>
        <taxon>Fungi</taxon>
        <taxon>Dikarya</taxon>
        <taxon>Ascomycota</taxon>
        <taxon>Saccharomycotina</taxon>
        <taxon>Pichiomycetes</taxon>
        <taxon>Debaryomycetaceae</taxon>
        <taxon>Candida/Lodderomyces clade</taxon>
        <taxon>Candida</taxon>
    </lineage>
</organism>
<dbReference type="GO" id="GO:0005737">
    <property type="term" value="C:cytoplasm"/>
    <property type="evidence" value="ECO:0007669"/>
    <property type="project" value="UniProtKB-SubCell"/>
</dbReference>
<evidence type="ECO:0000256" key="6">
    <source>
        <dbReference type="ARBA" id="ARBA00038255"/>
    </source>
</evidence>
<keyword evidence="9" id="KW-1185">Reference proteome</keyword>
<evidence type="ECO:0000256" key="4">
    <source>
        <dbReference type="ARBA" id="ARBA00022694"/>
    </source>
</evidence>
<evidence type="ECO:0000256" key="3">
    <source>
        <dbReference type="ARBA" id="ARBA00022574"/>
    </source>
</evidence>
<reference evidence="8" key="1">
    <citation type="journal article" date="2022" name="DNA Res.">
        <title>Genome analysis of five recently described species of the CUG-Ser clade uncovers Candida theae as a new hybrid lineage with pathogenic potential in the Candida parapsilosis species complex.</title>
        <authorList>
            <person name="Mixao V."/>
            <person name="Del Olmo V."/>
            <person name="Hegedusova E."/>
            <person name="Saus E."/>
            <person name="Pryszcz L."/>
            <person name="Cillingova A."/>
            <person name="Nosek J."/>
            <person name="Gabaldon T."/>
        </authorList>
    </citation>
    <scope>NUCLEOTIDE SEQUENCE</scope>
    <source>
        <strain evidence="8">CBS 10844</strain>
    </source>
</reference>